<accession>A0A345NRW8</accession>
<evidence type="ECO:0000256" key="2">
    <source>
        <dbReference type="SAM" id="Phobius"/>
    </source>
</evidence>
<feature type="domain" description="Protein kinase" evidence="3">
    <location>
        <begin position="112"/>
        <end position="444"/>
    </location>
</feature>
<dbReference type="Proteomes" id="UP000253790">
    <property type="component" value="Chromosome"/>
</dbReference>
<proteinExistence type="inferred from homology"/>
<dbReference type="InterPro" id="IPR000719">
    <property type="entry name" value="Prot_kinase_dom"/>
</dbReference>
<dbReference type="PANTHER" id="PTHR10566:SF113">
    <property type="entry name" value="PROTEIN ACTIVITY OF BC1 COMPLEX KINASE 7, CHLOROPLASTIC"/>
    <property type="match status" value="1"/>
</dbReference>
<dbReference type="CDD" id="cd05121">
    <property type="entry name" value="ABC1_ADCK3-like"/>
    <property type="match status" value="1"/>
</dbReference>
<dbReference type="InterPro" id="IPR004147">
    <property type="entry name" value="ABC1_dom"/>
</dbReference>
<dbReference type="SUPFAM" id="SSF56112">
    <property type="entry name" value="Protein kinase-like (PK-like)"/>
    <property type="match status" value="1"/>
</dbReference>
<keyword evidence="4" id="KW-0808">Transferase</keyword>
<evidence type="ECO:0000313" key="5">
    <source>
        <dbReference type="Proteomes" id="UP000253790"/>
    </source>
</evidence>
<dbReference type="KEGG" id="orn:DV701_00350"/>
<keyword evidence="2" id="KW-1133">Transmembrane helix</keyword>
<dbReference type="PROSITE" id="PS50011">
    <property type="entry name" value="PROTEIN_KINASE_DOM"/>
    <property type="match status" value="1"/>
</dbReference>
<keyword evidence="2" id="KW-0812">Transmembrane</keyword>
<feature type="transmembrane region" description="Helical" evidence="2">
    <location>
        <begin position="483"/>
        <end position="502"/>
    </location>
</feature>
<dbReference type="InterPro" id="IPR011009">
    <property type="entry name" value="Kinase-like_dom_sf"/>
</dbReference>
<name>A0A345NRW8_9MICO</name>
<dbReference type="OrthoDB" id="9795390at2"/>
<reference evidence="4 5" key="1">
    <citation type="submission" date="2018-07" db="EMBL/GenBank/DDBJ databases">
        <title>Complete genome sequencing of Ornithinimicrobium sp. AMA3305.</title>
        <authorList>
            <person name="Bae J.-W."/>
        </authorList>
    </citation>
    <scope>NUCLEOTIDE SEQUENCE [LARGE SCALE GENOMIC DNA]</scope>
    <source>
        <strain evidence="4 5">AMA3305</strain>
    </source>
</reference>
<gene>
    <name evidence="4" type="ORF">DV701_00350</name>
</gene>
<feature type="transmembrane region" description="Helical" evidence="2">
    <location>
        <begin position="508"/>
        <end position="535"/>
    </location>
</feature>
<evidence type="ECO:0000259" key="3">
    <source>
        <dbReference type="PROSITE" id="PS50011"/>
    </source>
</evidence>
<dbReference type="Pfam" id="PF03109">
    <property type="entry name" value="ABC1"/>
    <property type="match status" value="1"/>
</dbReference>
<sequence>MSRYADLVRLLLRYGRSDLVTGSGLGDVEPSTASAGAGDPATAEAFAADLERMGPTWIKLGQLLSTRHDLLPPAYTEALTRLQDDVEPFDGDVAVAIVEEELGAQLRHLFCEFDREPMAAASLGQVHRARTRSGRDVVVKVQRPGVRETVAQDMEVLTRIAAAADRHTELGRRYGTTDLLQQFRRSLTGELDYVQEARNLEAFGEMTEEYDHLFVPRPLPDYTTSRVLTMERVEGRKVTDIGELGMLSVDGEAISEELFRAYLRMILDEGVLHADPHPGNMILTEDGRLALIDLGMVASVPRRVQDAVIKLLLAISDGDGEEAARVLAEMGHPLEDHDAARFRDDVSHLVSAAVSAGGDLDVGGVMVELSRLSGAHGLRPPPEMAMIGKALLNLDRATRHLDPDFTPSQAVRANLDQLLRRGLSTSPGSLLAGAMEAKDFAAQLPRRANRLLDALGDGELTLRVDAFDEERLLRVVQHLTTRLVVGLVLSAIIVGAALTMRVKSDLTLLGYPAVSIVFFLLAAVGGLILVVSVVFTDRRDARRRTDDAGAAGGDGWPRAPVHA</sequence>
<dbReference type="InterPro" id="IPR050154">
    <property type="entry name" value="UbiB_kinase"/>
</dbReference>
<dbReference type="PANTHER" id="PTHR10566">
    <property type="entry name" value="CHAPERONE-ACTIVITY OF BC1 COMPLEX CABC1 -RELATED"/>
    <property type="match status" value="1"/>
</dbReference>
<comment type="similarity">
    <text evidence="1">Belongs to the protein kinase superfamily. ADCK protein kinase family.</text>
</comment>
<keyword evidence="5" id="KW-1185">Reference proteome</keyword>
<evidence type="ECO:0000256" key="1">
    <source>
        <dbReference type="ARBA" id="ARBA00009670"/>
    </source>
</evidence>
<protein>
    <submittedName>
        <fullName evidence="4">AarF/ABC1/UbiB kinase family protein</fullName>
    </submittedName>
</protein>
<organism evidence="4 5">
    <name type="scientific">Ornithinimicrobium avium</name>
    <dbReference type="NCBI Taxonomy" id="2283195"/>
    <lineage>
        <taxon>Bacteria</taxon>
        <taxon>Bacillati</taxon>
        <taxon>Actinomycetota</taxon>
        <taxon>Actinomycetes</taxon>
        <taxon>Micrococcales</taxon>
        <taxon>Ornithinimicrobiaceae</taxon>
        <taxon>Ornithinimicrobium</taxon>
    </lineage>
</organism>
<dbReference type="AlphaFoldDB" id="A0A345NRW8"/>
<keyword evidence="2" id="KW-0472">Membrane</keyword>
<evidence type="ECO:0000313" key="4">
    <source>
        <dbReference type="EMBL" id="AXH97776.1"/>
    </source>
</evidence>
<dbReference type="EMBL" id="CP031229">
    <property type="protein sequence ID" value="AXH97776.1"/>
    <property type="molecule type" value="Genomic_DNA"/>
</dbReference>
<keyword evidence="4" id="KW-0418">Kinase</keyword>
<dbReference type="GO" id="GO:0005524">
    <property type="term" value="F:ATP binding"/>
    <property type="evidence" value="ECO:0007669"/>
    <property type="project" value="InterPro"/>
</dbReference>
<dbReference type="GO" id="GO:0004672">
    <property type="term" value="F:protein kinase activity"/>
    <property type="evidence" value="ECO:0007669"/>
    <property type="project" value="InterPro"/>
</dbReference>